<keyword evidence="6" id="KW-0167">Capsid protein</keyword>
<dbReference type="EMBL" id="FNBL01000012">
    <property type="protein sequence ID" value="SDG13733.1"/>
    <property type="molecule type" value="Genomic_DNA"/>
</dbReference>
<dbReference type="InterPro" id="IPR001117">
    <property type="entry name" value="Cu-oxidase_2nd"/>
</dbReference>
<dbReference type="RefSeq" id="WP_040402904.1">
    <property type="nucleotide sequence ID" value="NZ_FNBL01000012.1"/>
</dbReference>
<keyword evidence="2" id="KW-0560">Oxidoreductase</keyword>
<dbReference type="CDD" id="cd13885">
    <property type="entry name" value="CuRO_2_CumA_like"/>
    <property type="match status" value="1"/>
</dbReference>
<evidence type="ECO:0000259" key="4">
    <source>
        <dbReference type="Pfam" id="PF07731"/>
    </source>
</evidence>
<dbReference type="OrthoDB" id="9757546at2"/>
<evidence type="ECO:0000256" key="2">
    <source>
        <dbReference type="ARBA" id="ARBA00023002"/>
    </source>
</evidence>
<dbReference type="PROSITE" id="PS00080">
    <property type="entry name" value="MULTICOPPER_OXIDASE2"/>
    <property type="match status" value="1"/>
</dbReference>
<dbReference type="CDD" id="cd13861">
    <property type="entry name" value="CuRO_1_CumA_like"/>
    <property type="match status" value="1"/>
</dbReference>
<evidence type="ECO:0000256" key="1">
    <source>
        <dbReference type="ARBA" id="ARBA00022723"/>
    </source>
</evidence>
<feature type="domain" description="Plastocyanin-like" evidence="3">
    <location>
        <begin position="168"/>
        <end position="278"/>
    </location>
</feature>
<accession>A0A1G7RSL7</accession>
<dbReference type="InterPro" id="IPR006311">
    <property type="entry name" value="TAT_signal"/>
</dbReference>
<dbReference type="Proteomes" id="UP000182284">
    <property type="component" value="Unassembled WGS sequence"/>
</dbReference>
<dbReference type="CDD" id="cd13906">
    <property type="entry name" value="CuRO_3_CumA_like"/>
    <property type="match status" value="1"/>
</dbReference>
<dbReference type="InterPro" id="IPR045087">
    <property type="entry name" value="Cu-oxidase_fam"/>
</dbReference>
<keyword evidence="1" id="KW-0479">Metal-binding</keyword>
<dbReference type="InterPro" id="IPR008972">
    <property type="entry name" value="Cupredoxin"/>
</dbReference>
<reference evidence="6 7" key="1">
    <citation type="submission" date="2016-10" db="EMBL/GenBank/DDBJ databases">
        <authorList>
            <person name="de Groot N.N."/>
        </authorList>
    </citation>
    <scope>NUCLEOTIDE SEQUENCE [LARGE SCALE GENOMIC DNA]</scope>
    <source>
        <strain evidence="6 7">DSM 27375</strain>
    </source>
</reference>
<gene>
    <name evidence="6" type="ORF">SAMN04488117_112132</name>
</gene>
<keyword evidence="6" id="KW-0132">Cell division</keyword>
<evidence type="ECO:0000313" key="7">
    <source>
        <dbReference type="Proteomes" id="UP000182284"/>
    </source>
</evidence>
<dbReference type="Pfam" id="PF00394">
    <property type="entry name" value="Cu-oxidase"/>
    <property type="match status" value="1"/>
</dbReference>
<keyword evidence="6" id="KW-0131">Cell cycle</keyword>
<feature type="domain" description="Plastocyanin-like" evidence="5">
    <location>
        <begin position="53"/>
        <end position="160"/>
    </location>
</feature>
<proteinExistence type="predicted"/>
<dbReference type="AlphaFoldDB" id="A0A1G7RSL7"/>
<dbReference type="InterPro" id="IPR011706">
    <property type="entry name" value="Cu-oxidase_C"/>
</dbReference>
<dbReference type="SUPFAM" id="SSF49503">
    <property type="entry name" value="Cupredoxins"/>
    <property type="match status" value="3"/>
</dbReference>
<sequence length="481" mass="52887">MSYQINSLFSRRSFLAASLAGIGATAFGRPLRAEPQIRSFSLRPAPGQARLVPEPYPATPVWGFNGQVPGPELRVRQGDRLRIVVTNGLDEETTVHWHGLRLPNAMDGVPHLTQKPIAPGETFTYEFDAIDAGTFWYHPHQRSFEQVGRGLAGPLIIDETNPPRVDRDVTWLLDDWRLTQDAAIADDFGASMDMSHAGRLGNTVTINGRVPDVFVVRQGERIRLRLINAANARIFALDFGDLSARIIALDGQPITPHAAPDGVVVLGPAMRADIMLDCPADPGTTLQIVDRAYRDNEFNLLDVVFDDTPLRAAPPEWEIALPANPLVEPDLNAARRHEILFTGGMMGAMVERQMGLSQSGSMMGGMMGGVVGGGMWFVNGVAAEGHMLDPFLTLERDASHVLHMTNATAFDHPIHLHGHSFRVISRDGVRTEFREWQDTVLIAPREQVEIALVADNPGDWMFHCHILEHQAAGMMGVIRVA</sequence>
<dbReference type="PANTHER" id="PTHR11709">
    <property type="entry name" value="MULTI-COPPER OXIDASE"/>
    <property type="match status" value="1"/>
</dbReference>
<name>A0A1G7RSL7_9RHOB</name>
<dbReference type="GO" id="GO:0016491">
    <property type="term" value="F:oxidoreductase activity"/>
    <property type="evidence" value="ECO:0007669"/>
    <property type="project" value="UniProtKB-KW"/>
</dbReference>
<dbReference type="GO" id="GO:0051301">
    <property type="term" value="P:cell division"/>
    <property type="evidence" value="ECO:0007669"/>
    <property type="project" value="UniProtKB-KW"/>
</dbReference>
<keyword evidence="6" id="KW-0946">Virion</keyword>
<feature type="domain" description="Plastocyanin-like" evidence="4">
    <location>
        <begin position="387"/>
        <end position="480"/>
    </location>
</feature>
<evidence type="ECO:0000313" key="6">
    <source>
        <dbReference type="EMBL" id="SDG13733.1"/>
    </source>
</evidence>
<organism evidence="6 7">
    <name type="scientific">Celeribacter baekdonensis</name>
    <dbReference type="NCBI Taxonomy" id="875171"/>
    <lineage>
        <taxon>Bacteria</taxon>
        <taxon>Pseudomonadati</taxon>
        <taxon>Pseudomonadota</taxon>
        <taxon>Alphaproteobacteria</taxon>
        <taxon>Rhodobacterales</taxon>
        <taxon>Roseobacteraceae</taxon>
        <taxon>Celeribacter</taxon>
    </lineage>
</organism>
<dbReference type="Gene3D" id="2.60.40.420">
    <property type="entry name" value="Cupredoxins - blue copper proteins"/>
    <property type="match status" value="3"/>
</dbReference>
<dbReference type="InterPro" id="IPR002355">
    <property type="entry name" value="Cu_oxidase_Cu_BS"/>
</dbReference>
<dbReference type="InterPro" id="IPR011707">
    <property type="entry name" value="Cu-oxidase-like_N"/>
</dbReference>
<dbReference type="GO" id="GO:0005507">
    <property type="term" value="F:copper ion binding"/>
    <property type="evidence" value="ECO:0007669"/>
    <property type="project" value="InterPro"/>
</dbReference>
<evidence type="ECO:0000259" key="5">
    <source>
        <dbReference type="Pfam" id="PF07732"/>
    </source>
</evidence>
<evidence type="ECO:0000259" key="3">
    <source>
        <dbReference type="Pfam" id="PF00394"/>
    </source>
</evidence>
<protein>
    <submittedName>
        <fullName evidence="6">Multicopper oxidase with three cupredoxin domains (Includes cell division protein FtsP and spore coat protein CotA)</fullName>
    </submittedName>
</protein>
<dbReference type="PANTHER" id="PTHR11709:SF2">
    <property type="entry name" value="MULTICOPPER OXIDASE LPR1"/>
    <property type="match status" value="1"/>
</dbReference>
<dbReference type="Pfam" id="PF07732">
    <property type="entry name" value="Cu-oxidase_3"/>
    <property type="match status" value="1"/>
</dbReference>
<dbReference type="InterPro" id="IPR033138">
    <property type="entry name" value="Cu_oxidase_CS"/>
</dbReference>
<dbReference type="Pfam" id="PF07731">
    <property type="entry name" value="Cu-oxidase_2"/>
    <property type="match status" value="1"/>
</dbReference>
<dbReference type="PROSITE" id="PS00079">
    <property type="entry name" value="MULTICOPPER_OXIDASE1"/>
    <property type="match status" value="1"/>
</dbReference>
<dbReference type="PROSITE" id="PS51318">
    <property type="entry name" value="TAT"/>
    <property type="match status" value="1"/>
</dbReference>